<dbReference type="RefSeq" id="WP_144991468.1">
    <property type="nucleotide sequence ID" value="NZ_VNJK01000001.1"/>
</dbReference>
<sequence length="119" mass="13529">MKKHTVLILLVVLSVLFVGCSSKETKESNVTMDDFIKAYTDQGIEVNKEDKPIFSLIQAKDGVIFYVENSKTAIYEYASEDELNEATKDNALTKDWAKNGRFLLESKNEKANEIFKNVK</sequence>
<dbReference type="OrthoDB" id="2615463at2"/>
<dbReference type="EMBL" id="VNJK01000001">
    <property type="protein sequence ID" value="TVX94364.1"/>
    <property type="molecule type" value="Genomic_DNA"/>
</dbReference>
<proteinExistence type="predicted"/>
<accession>A0A559J3A6</accession>
<name>A0A559J3A6_9BACL</name>
<evidence type="ECO:0000313" key="1">
    <source>
        <dbReference type="EMBL" id="TVX94364.1"/>
    </source>
</evidence>
<evidence type="ECO:0000313" key="2">
    <source>
        <dbReference type="Proteomes" id="UP000318102"/>
    </source>
</evidence>
<protein>
    <submittedName>
        <fullName evidence="1">Uncharacterized protein</fullName>
    </submittedName>
</protein>
<reference evidence="1 2" key="1">
    <citation type="submission" date="2019-07" db="EMBL/GenBank/DDBJ databases">
        <authorList>
            <person name="Kim J."/>
        </authorList>
    </citation>
    <scope>NUCLEOTIDE SEQUENCE [LARGE SCALE GENOMIC DNA]</scope>
    <source>
        <strain evidence="1 2">N4</strain>
    </source>
</reference>
<keyword evidence="2" id="KW-1185">Reference proteome</keyword>
<comment type="caution">
    <text evidence="1">The sequence shown here is derived from an EMBL/GenBank/DDBJ whole genome shotgun (WGS) entry which is preliminary data.</text>
</comment>
<dbReference type="Proteomes" id="UP000318102">
    <property type="component" value="Unassembled WGS sequence"/>
</dbReference>
<gene>
    <name evidence="1" type="ORF">FPZ44_15665</name>
</gene>
<dbReference type="PROSITE" id="PS51257">
    <property type="entry name" value="PROKAR_LIPOPROTEIN"/>
    <property type="match status" value="1"/>
</dbReference>
<dbReference type="AlphaFoldDB" id="A0A559J3A6"/>
<organism evidence="1 2">
    <name type="scientific">Paenibacillus agilis</name>
    <dbReference type="NCBI Taxonomy" id="3020863"/>
    <lineage>
        <taxon>Bacteria</taxon>
        <taxon>Bacillati</taxon>
        <taxon>Bacillota</taxon>
        <taxon>Bacilli</taxon>
        <taxon>Bacillales</taxon>
        <taxon>Paenibacillaceae</taxon>
        <taxon>Paenibacillus</taxon>
    </lineage>
</organism>